<name>A0A6A6Q3A2_9PEZI</name>
<feature type="compositionally biased region" description="Low complexity" evidence="1">
    <location>
        <begin position="148"/>
        <end position="158"/>
    </location>
</feature>
<feature type="compositionally biased region" description="Acidic residues" evidence="1">
    <location>
        <begin position="330"/>
        <end position="341"/>
    </location>
</feature>
<dbReference type="Proteomes" id="UP000799767">
    <property type="component" value="Unassembled WGS sequence"/>
</dbReference>
<dbReference type="AlphaFoldDB" id="A0A6A6Q3A2"/>
<accession>A0A6A6Q3A2</accession>
<gene>
    <name evidence="2" type="ORF">BDY17DRAFT_308236</name>
</gene>
<feature type="compositionally biased region" description="Basic and acidic residues" evidence="1">
    <location>
        <begin position="33"/>
        <end position="46"/>
    </location>
</feature>
<organism evidence="2 3">
    <name type="scientific">Neohortaea acidophila</name>
    <dbReference type="NCBI Taxonomy" id="245834"/>
    <lineage>
        <taxon>Eukaryota</taxon>
        <taxon>Fungi</taxon>
        <taxon>Dikarya</taxon>
        <taxon>Ascomycota</taxon>
        <taxon>Pezizomycotina</taxon>
        <taxon>Dothideomycetes</taxon>
        <taxon>Dothideomycetidae</taxon>
        <taxon>Mycosphaerellales</taxon>
        <taxon>Teratosphaeriaceae</taxon>
        <taxon>Neohortaea</taxon>
    </lineage>
</organism>
<evidence type="ECO:0000313" key="3">
    <source>
        <dbReference type="Proteomes" id="UP000799767"/>
    </source>
</evidence>
<evidence type="ECO:0000313" key="2">
    <source>
        <dbReference type="EMBL" id="KAF2486880.1"/>
    </source>
</evidence>
<protein>
    <submittedName>
        <fullName evidence="2">Uncharacterized protein</fullName>
    </submittedName>
</protein>
<sequence>MQPPRRVRVLDNNASTIHDLPLPYYEDVYPQRSSEKEDEIGRAYDRCDEESSDDDFDSQKGKKKRREGGIVQHVRFFSPVGLVKQAGEVVNVKGKGRKEGGTSIFAEFATSKTNNTNTATSGVASSRGINEPSPKRKLLTPKKFGMFASPPASSPAAPEMNTAAEVMDGLLSGRPSVDGEEQAGPSGYGDFEESVNQTPAIRSSEGDDHAMTDTPVQAEVEKASDADVEDNGDQTPIKNAAGKKRKRDMQTVDASKIRSHRTRGQERREMEKIEVEKKAARPATREKTGVVKTSGKRGEEEGQKKAGRMGRSKCGKAGGRVGRKEGVVEVFEDETDSEQYV</sequence>
<reference evidence="2" key="1">
    <citation type="journal article" date="2020" name="Stud. Mycol.">
        <title>101 Dothideomycetes genomes: a test case for predicting lifestyles and emergence of pathogens.</title>
        <authorList>
            <person name="Haridas S."/>
            <person name="Albert R."/>
            <person name="Binder M."/>
            <person name="Bloem J."/>
            <person name="Labutti K."/>
            <person name="Salamov A."/>
            <person name="Andreopoulos B."/>
            <person name="Baker S."/>
            <person name="Barry K."/>
            <person name="Bills G."/>
            <person name="Bluhm B."/>
            <person name="Cannon C."/>
            <person name="Castanera R."/>
            <person name="Culley D."/>
            <person name="Daum C."/>
            <person name="Ezra D."/>
            <person name="Gonzalez J."/>
            <person name="Henrissat B."/>
            <person name="Kuo A."/>
            <person name="Liang C."/>
            <person name="Lipzen A."/>
            <person name="Lutzoni F."/>
            <person name="Magnuson J."/>
            <person name="Mondo S."/>
            <person name="Nolan M."/>
            <person name="Ohm R."/>
            <person name="Pangilinan J."/>
            <person name="Park H.-J."/>
            <person name="Ramirez L."/>
            <person name="Alfaro M."/>
            <person name="Sun H."/>
            <person name="Tritt A."/>
            <person name="Yoshinaga Y."/>
            <person name="Zwiers L.-H."/>
            <person name="Turgeon B."/>
            <person name="Goodwin S."/>
            <person name="Spatafora J."/>
            <person name="Crous P."/>
            <person name="Grigoriev I."/>
        </authorList>
    </citation>
    <scope>NUCLEOTIDE SEQUENCE</scope>
    <source>
        <strain evidence="2">CBS 113389</strain>
    </source>
</reference>
<dbReference type="RefSeq" id="XP_033593449.1">
    <property type="nucleotide sequence ID" value="XM_033735186.1"/>
</dbReference>
<keyword evidence="3" id="KW-1185">Reference proteome</keyword>
<feature type="compositionally biased region" description="Basic and acidic residues" evidence="1">
    <location>
        <begin position="263"/>
        <end position="289"/>
    </location>
</feature>
<feature type="compositionally biased region" description="Acidic residues" evidence="1">
    <location>
        <begin position="47"/>
        <end position="56"/>
    </location>
</feature>
<feature type="region of interest" description="Disordered" evidence="1">
    <location>
        <begin position="28"/>
        <end position="69"/>
    </location>
</feature>
<feature type="region of interest" description="Disordered" evidence="1">
    <location>
        <begin position="114"/>
        <end position="341"/>
    </location>
</feature>
<dbReference type="EMBL" id="MU001632">
    <property type="protein sequence ID" value="KAF2486880.1"/>
    <property type="molecule type" value="Genomic_DNA"/>
</dbReference>
<evidence type="ECO:0000256" key="1">
    <source>
        <dbReference type="SAM" id="MobiDB-lite"/>
    </source>
</evidence>
<feature type="compositionally biased region" description="Basic residues" evidence="1">
    <location>
        <begin position="305"/>
        <end position="314"/>
    </location>
</feature>
<proteinExistence type="predicted"/>
<dbReference type="GeneID" id="54476188"/>